<dbReference type="EMBL" id="CAJJDP010000191">
    <property type="protein sequence ID" value="CAD8214731.1"/>
    <property type="molecule type" value="Genomic_DNA"/>
</dbReference>
<dbReference type="AlphaFoldDB" id="A0A8S1YMP6"/>
<reference evidence="1" key="1">
    <citation type="submission" date="2021-01" db="EMBL/GenBank/DDBJ databases">
        <authorList>
            <consortium name="Genoscope - CEA"/>
            <person name="William W."/>
        </authorList>
    </citation>
    <scope>NUCLEOTIDE SEQUENCE</scope>
</reference>
<sequence length="106" mass="12796">MVIQKIQVNCEGLRLCFINNNLFIFQPFKENLMYIYKMNNVSNELTKTKYIEVGFIFLPYYYIKSKDLLLSKRDKHINVMRMTGNEEFKVEAGNEFIVWKHQFQDP</sequence>
<keyword evidence="2" id="KW-1185">Reference proteome</keyword>
<organism evidence="1 2">
    <name type="scientific">Paramecium octaurelia</name>
    <dbReference type="NCBI Taxonomy" id="43137"/>
    <lineage>
        <taxon>Eukaryota</taxon>
        <taxon>Sar</taxon>
        <taxon>Alveolata</taxon>
        <taxon>Ciliophora</taxon>
        <taxon>Intramacronucleata</taxon>
        <taxon>Oligohymenophorea</taxon>
        <taxon>Peniculida</taxon>
        <taxon>Parameciidae</taxon>
        <taxon>Paramecium</taxon>
    </lineage>
</organism>
<name>A0A8S1YMP6_PAROT</name>
<gene>
    <name evidence="1" type="ORF">POCTA_138.1.T1870028</name>
</gene>
<protein>
    <submittedName>
        <fullName evidence="1">Uncharacterized protein</fullName>
    </submittedName>
</protein>
<accession>A0A8S1YMP6</accession>
<dbReference type="Proteomes" id="UP000683925">
    <property type="component" value="Unassembled WGS sequence"/>
</dbReference>
<evidence type="ECO:0000313" key="2">
    <source>
        <dbReference type="Proteomes" id="UP000683925"/>
    </source>
</evidence>
<dbReference type="OrthoDB" id="322595at2759"/>
<comment type="caution">
    <text evidence="1">The sequence shown here is derived from an EMBL/GenBank/DDBJ whole genome shotgun (WGS) entry which is preliminary data.</text>
</comment>
<evidence type="ECO:0000313" key="1">
    <source>
        <dbReference type="EMBL" id="CAD8214731.1"/>
    </source>
</evidence>
<proteinExistence type="predicted"/>